<feature type="non-terminal residue" evidence="1">
    <location>
        <position position="145"/>
    </location>
</feature>
<comment type="caution">
    <text evidence="1">The sequence shown here is derived from an EMBL/GenBank/DDBJ whole genome shotgun (WGS) entry which is preliminary data.</text>
</comment>
<dbReference type="AlphaFoldDB" id="W1XCA5"/>
<dbReference type="Gene3D" id="3.30.559.10">
    <property type="entry name" value="Chloramphenicol acetyltransferase-like domain"/>
    <property type="match status" value="1"/>
</dbReference>
<gene>
    <name evidence="1" type="ORF">Q609_ECAC00473G0001</name>
</gene>
<sequence>MLRAIVRDGQQQVLEQTPPWVIPAHTLHTPEEALRVREKLAHQVLNPEVWPVFDLQVGYVDGMPARLWLCLDNLLLDGLSMQILLAELEHGYRYPQQLLPPLPVTFRDYLQQPSLQSPNPDSLAWWQAQLDDIPPAPALPLRCLP</sequence>
<name>W1XCA5_ECOLX</name>
<evidence type="ECO:0000313" key="2">
    <source>
        <dbReference type="Proteomes" id="UP000018853"/>
    </source>
</evidence>
<dbReference type="EMBL" id="AZLZ01000473">
    <property type="protein sequence ID" value="ETJ27115.1"/>
    <property type="molecule type" value="Genomic_DNA"/>
</dbReference>
<proteinExistence type="predicted"/>
<protein>
    <submittedName>
        <fullName evidence="1">High-molecular-weight protein 2</fullName>
    </submittedName>
</protein>
<dbReference type="SUPFAM" id="SSF52777">
    <property type="entry name" value="CoA-dependent acyltransferases"/>
    <property type="match status" value="1"/>
</dbReference>
<reference evidence="1 2" key="1">
    <citation type="submission" date="2013-12" db="EMBL/GenBank/DDBJ databases">
        <title>A Varibaculum cambriense genome reconstructed from a premature infant gut community with otherwise low bacterial novelty that shifts toward anaerobic metabolism during the third week of life.</title>
        <authorList>
            <person name="Brown C.T."/>
            <person name="Sharon I."/>
            <person name="Thomas B.C."/>
            <person name="Castelle C.J."/>
            <person name="Morowitz M.J."/>
            <person name="Banfield J.F."/>
        </authorList>
    </citation>
    <scope>NUCLEOTIDE SEQUENCE [LARGE SCALE GENOMIC DNA]</scope>
    <source>
        <strain evidence="2">DORA_A_5_14_21</strain>
    </source>
</reference>
<organism evidence="1 2">
    <name type="scientific">Escherichia coli DORA_A_5_14_21</name>
    <dbReference type="NCBI Taxonomy" id="1403943"/>
    <lineage>
        <taxon>Bacteria</taxon>
        <taxon>Pseudomonadati</taxon>
        <taxon>Pseudomonadota</taxon>
        <taxon>Gammaproteobacteria</taxon>
        <taxon>Enterobacterales</taxon>
        <taxon>Enterobacteriaceae</taxon>
        <taxon>Escherichia</taxon>
    </lineage>
</organism>
<dbReference type="InterPro" id="IPR023213">
    <property type="entry name" value="CAT-like_dom_sf"/>
</dbReference>
<feature type="non-terminal residue" evidence="1">
    <location>
        <position position="1"/>
    </location>
</feature>
<dbReference type="Proteomes" id="UP000018853">
    <property type="component" value="Unassembled WGS sequence"/>
</dbReference>
<evidence type="ECO:0000313" key="1">
    <source>
        <dbReference type="EMBL" id="ETJ27115.1"/>
    </source>
</evidence>
<accession>W1XCA5</accession>